<evidence type="ECO:0000256" key="4">
    <source>
        <dbReference type="ARBA" id="ARBA00022692"/>
    </source>
</evidence>
<evidence type="ECO:0000259" key="12">
    <source>
        <dbReference type="PROSITE" id="PS50850"/>
    </source>
</evidence>
<protein>
    <recommendedName>
        <fullName evidence="8">H(+)/Pi cotransporter</fullName>
    </recommendedName>
</protein>
<keyword evidence="14" id="KW-1185">Reference proteome</keyword>
<feature type="transmembrane region" description="Helical" evidence="11">
    <location>
        <begin position="161"/>
        <end position="187"/>
    </location>
</feature>
<keyword evidence="6 11" id="KW-1133">Transmembrane helix</keyword>
<comment type="similarity">
    <text evidence="9">Belongs to the major facilitator superfamily. Phosphate:H(+) symporter (TC 2.A.1.9) family.</text>
</comment>
<feature type="transmembrane region" description="Helical" evidence="11">
    <location>
        <begin position="481"/>
        <end position="502"/>
    </location>
</feature>
<keyword evidence="3" id="KW-0592">Phosphate transport</keyword>
<accession>A0A2I0A6A9</accession>
<feature type="transmembrane region" description="Helical" evidence="11">
    <location>
        <begin position="404"/>
        <end position="427"/>
    </location>
</feature>
<evidence type="ECO:0000256" key="3">
    <source>
        <dbReference type="ARBA" id="ARBA00022592"/>
    </source>
</evidence>
<evidence type="ECO:0000256" key="8">
    <source>
        <dbReference type="ARBA" id="ARBA00032043"/>
    </source>
</evidence>
<evidence type="ECO:0000256" key="1">
    <source>
        <dbReference type="ARBA" id="ARBA00004141"/>
    </source>
</evidence>
<gene>
    <name evidence="13" type="primary">PHT1-10</name>
    <name evidence="13" type="ORF">AXF42_Ash010518</name>
</gene>
<evidence type="ECO:0000256" key="6">
    <source>
        <dbReference type="ARBA" id="ARBA00022989"/>
    </source>
</evidence>
<dbReference type="InterPro" id="IPR020846">
    <property type="entry name" value="MFS_dom"/>
</dbReference>
<dbReference type="OrthoDB" id="433512at2759"/>
<evidence type="ECO:0000256" key="10">
    <source>
        <dbReference type="SAM" id="MobiDB-lite"/>
    </source>
</evidence>
<dbReference type="Proteomes" id="UP000236161">
    <property type="component" value="Unassembled WGS sequence"/>
</dbReference>
<keyword evidence="2" id="KW-0813">Transport</keyword>
<dbReference type="GO" id="GO:0015293">
    <property type="term" value="F:symporter activity"/>
    <property type="evidence" value="ECO:0007669"/>
    <property type="project" value="UniProtKB-KW"/>
</dbReference>
<dbReference type="SUPFAM" id="SSF103473">
    <property type="entry name" value="MFS general substrate transporter"/>
    <property type="match status" value="1"/>
</dbReference>
<feature type="region of interest" description="Disordered" evidence="10">
    <location>
        <begin position="513"/>
        <end position="547"/>
    </location>
</feature>
<feature type="transmembrane region" description="Helical" evidence="11">
    <location>
        <begin position="439"/>
        <end position="461"/>
    </location>
</feature>
<dbReference type="PROSITE" id="PS00217">
    <property type="entry name" value="SUGAR_TRANSPORT_2"/>
    <property type="match status" value="1"/>
</dbReference>
<dbReference type="InterPro" id="IPR036259">
    <property type="entry name" value="MFS_trans_sf"/>
</dbReference>
<evidence type="ECO:0000256" key="7">
    <source>
        <dbReference type="ARBA" id="ARBA00023136"/>
    </source>
</evidence>
<dbReference type="PROSITE" id="PS00216">
    <property type="entry name" value="SUGAR_TRANSPORT_1"/>
    <property type="match status" value="1"/>
</dbReference>
<feature type="transmembrane region" description="Helical" evidence="11">
    <location>
        <begin position="97"/>
        <end position="116"/>
    </location>
</feature>
<keyword evidence="5" id="KW-0769">Symport</keyword>
<comment type="subcellular location">
    <subcellularLocation>
        <location evidence="1">Membrane</location>
        <topology evidence="1">Multi-pass membrane protein</topology>
    </subcellularLocation>
</comment>
<dbReference type="Pfam" id="PF00083">
    <property type="entry name" value="Sugar_tr"/>
    <property type="match status" value="1"/>
</dbReference>
<dbReference type="EMBL" id="KZ452014">
    <property type="protein sequence ID" value="PKA51078.1"/>
    <property type="molecule type" value="Genomic_DNA"/>
</dbReference>
<name>A0A2I0A6A9_9ASPA</name>
<keyword evidence="4 11" id="KW-0812">Transmembrane</keyword>
<dbReference type="AlphaFoldDB" id="A0A2I0A6A9"/>
<feature type="transmembrane region" description="Helical" evidence="11">
    <location>
        <begin position="339"/>
        <end position="361"/>
    </location>
</feature>
<evidence type="ECO:0000313" key="13">
    <source>
        <dbReference type="EMBL" id="PKA51078.1"/>
    </source>
</evidence>
<feature type="transmembrane region" description="Helical" evidence="11">
    <location>
        <begin position="21"/>
        <end position="46"/>
    </location>
</feature>
<evidence type="ECO:0000256" key="11">
    <source>
        <dbReference type="SAM" id="Phobius"/>
    </source>
</evidence>
<evidence type="ECO:0000256" key="2">
    <source>
        <dbReference type="ARBA" id="ARBA00022448"/>
    </source>
</evidence>
<dbReference type="GO" id="GO:0016020">
    <property type="term" value="C:membrane"/>
    <property type="evidence" value="ECO:0007669"/>
    <property type="project" value="UniProtKB-SubCell"/>
</dbReference>
<evidence type="ECO:0000256" key="5">
    <source>
        <dbReference type="ARBA" id="ARBA00022847"/>
    </source>
</evidence>
<proteinExistence type="inferred from homology"/>
<dbReference type="CDD" id="cd17364">
    <property type="entry name" value="MFS_PhT"/>
    <property type="match status" value="1"/>
</dbReference>
<feature type="transmembrane region" description="Helical" evidence="11">
    <location>
        <begin position="66"/>
        <end position="85"/>
    </location>
</feature>
<evidence type="ECO:0000256" key="9">
    <source>
        <dbReference type="ARBA" id="ARBA00044504"/>
    </source>
</evidence>
<feature type="transmembrane region" description="Helical" evidence="11">
    <location>
        <begin position="207"/>
        <end position="226"/>
    </location>
</feature>
<feature type="transmembrane region" description="Helical" evidence="11">
    <location>
        <begin position="298"/>
        <end position="319"/>
    </location>
</feature>
<dbReference type="STRING" id="1088818.A0A2I0A6A9"/>
<keyword evidence="7 11" id="KW-0472">Membrane</keyword>
<dbReference type="FunFam" id="1.20.1250.20:FF:000175">
    <property type="entry name" value="Inorganic phosphate transporter 1-6"/>
    <property type="match status" value="1"/>
</dbReference>
<sequence length="547" mass="59204">MALKVLTALDHAGTQFYHFKAIIIAGMGLFTDAYDLFCITPVLKLIGRIYYPPGDDGAPGVTPPATYSVVVSVALLGTVTGQMVFGPLGDSMGRRRLYGLALLLMIFSSLGSGFSICRTRGCVLTSLCFFRFLLGVGIGGDYPLSATIMSEFANKRTRGAFIAAVFSMQGFGILAGSAVTMAAAAAFEKATPAGHISPKHTPEAADILWRLILMLGAVPAALTLYWRLGMPETARFTALVEQNEFQANQDIRRVLVDLDLPSIEEEDELEAPASPPPPPPPSYSILSGEFRRRHGRHLFACAAAWFLIDIPYYGSTLFQSKVYEPWNKSAREVNAYDEAFNVAKIQAIIAAASTIPGYWFAVFTIDRIGRRPIQFAGFLLMAAFLFSLAGPYKAYWEDHNKNAWFLVIYAFTFFFSNFGPNTTTFIVPAELFPARLRCTCHGLAGAAGKVGAIIGAVGFLWASQSKDKSKRETGWKPGIGMMYSLVILGGVCLVGAAVTFLFTPETKRRSLEENVVSDGDGGGSELRRVGSSDSRVSAAPLNLCSPS</sequence>
<feature type="domain" description="Major facilitator superfamily (MFS) profile" evidence="12">
    <location>
        <begin position="21"/>
        <end position="507"/>
    </location>
</feature>
<feature type="transmembrane region" description="Helical" evidence="11">
    <location>
        <begin position="373"/>
        <end position="392"/>
    </location>
</feature>
<dbReference type="GO" id="GO:0006817">
    <property type="term" value="P:phosphate ion transport"/>
    <property type="evidence" value="ECO:0007669"/>
    <property type="project" value="UniProtKB-KW"/>
</dbReference>
<evidence type="ECO:0000313" key="14">
    <source>
        <dbReference type="Proteomes" id="UP000236161"/>
    </source>
</evidence>
<dbReference type="InterPro" id="IPR005828">
    <property type="entry name" value="MFS_sugar_transport-like"/>
</dbReference>
<dbReference type="InterPro" id="IPR005829">
    <property type="entry name" value="Sugar_transporter_CS"/>
</dbReference>
<dbReference type="PANTHER" id="PTHR24064">
    <property type="entry name" value="SOLUTE CARRIER FAMILY 22 MEMBER"/>
    <property type="match status" value="1"/>
</dbReference>
<reference evidence="13 14" key="1">
    <citation type="journal article" date="2017" name="Nature">
        <title>The Apostasia genome and the evolution of orchids.</title>
        <authorList>
            <person name="Zhang G.Q."/>
            <person name="Liu K.W."/>
            <person name="Li Z."/>
            <person name="Lohaus R."/>
            <person name="Hsiao Y.Y."/>
            <person name="Niu S.C."/>
            <person name="Wang J.Y."/>
            <person name="Lin Y.C."/>
            <person name="Xu Q."/>
            <person name="Chen L.J."/>
            <person name="Yoshida K."/>
            <person name="Fujiwara S."/>
            <person name="Wang Z.W."/>
            <person name="Zhang Y.Q."/>
            <person name="Mitsuda N."/>
            <person name="Wang M."/>
            <person name="Liu G.H."/>
            <person name="Pecoraro L."/>
            <person name="Huang H.X."/>
            <person name="Xiao X.J."/>
            <person name="Lin M."/>
            <person name="Wu X.Y."/>
            <person name="Wu W.L."/>
            <person name="Chen Y.Y."/>
            <person name="Chang S.B."/>
            <person name="Sakamoto S."/>
            <person name="Ohme-Takagi M."/>
            <person name="Yagi M."/>
            <person name="Zeng S.J."/>
            <person name="Shen C.Y."/>
            <person name="Yeh C.M."/>
            <person name="Luo Y.B."/>
            <person name="Tsai W.C."/>
            <person name="Van de Peer Y."/>
            <person name="Liu Z.J."/>
        </authorList>
    </citation>
    <scope>NUCLEOTIDE SEQUENCE [LARGE SCALE GENOMIC DNA]</scope>
    <source>
        <strain evidence="14">cv. Shenzhen</strain>
        <tissue evidence="13">Stem</tissue>
    </source>
</reference>
<dbReference type="PROSITE" id="PS50850">
    <property type="entry name" value="MFS"/>
    <property type="match status" value="1"/>
</dbReference>
<organism evidence="13 14">
    <name type="scientific">Apostasia shenzhenica</name>
    <dbReference type="NCBI Taxonomy" id="1088818"/>
    <lineage>
        <taxon>Eukaryota</taxon>
        <taxon>Viridiplantae</taxon>
        <taxon>Streptophyta</taxon>
        <taxon>Embryophyta</taxon>
        <taxon>Tracheophyta</taxon>
        <taxon>Spermatophyta</taxon>
        <taxon>Magnoliopsida</taxon>
        <taxon>Liliopsida</taxon>
        <taxon>Asparagales</taxon>
        <taxon>Orchidaceae</taxon>
        <taxon>Apostasioideae</taxon>
        <taxon>Apostasia</taxon>
    </lineage>
</organism>
<dbReference type="Gene3D" id="1.20.1250.20">
    <property type="entry name" value="MFS general substrate transporter like domains"/>
    <property type="match status" value="2"/>
</dbReference>